<comment type="catalytic activity">
    <reaction evidence="1 9">
        <text>4-amino-5-aminomethyl-2-methylpyrimidine + H2O = 4-amino-5-hydroxymethyl-2-methylpyrimidine + NH4(+)</text>
        <dbReference type="Rhea" id="RHEA:31799"/>
        <dbReference type="ChEBI" id="CHEBI:15377"/>
        <dbReference type="ChEBI" id="CHEBI:16892"/>
        <dbReference type="ChEBI" id="CHEBI:28938"/>
        <dbReference type="ChEBI" id="CHEBI:63416"/>
        <dbReference type="EC" id="3.5.99.2"/>
    </reaction>
</comment>
<dbReference type="Proteomes" id="UP000013781">
    <property type="component" value="Unassembled WGS sequence"/>
</dbReference>
<evidence type="ECO:0000256" key="9">
    <source>
        <dbReference type="RuleBase" id="RU363093"/>
    </source>
</evidence>
<gene>
    <name evidence="12" type="ORF">I586_00716</name>
    <name evidence="11" type="ORF">UAY_01151</name>
</gene>
<dbReference type="PANTHER" id="PTHR43198:SF2">
    <property type="entry name" value="SI:CH1073-67J19.1-RELATED"/>
    <property type="match status" value="1"/>
</dbReference>
<dbReference type="PATRIC" id="fig|1158609.3.peg.1108"/>
<comment type="similarity">
    <text evidence="3 9">Belongs to the TenA family.</text>
</comment>
<evidence type="ECO:0000313" key="11">
    <source>
        <dbReference type="EMBL" id="EOI01743.1"/>
    </source>
</evidence>
<comment type="pathway">
    <text evidence="2 9">Cofactor biosynthesis; thiamine diphosphate biosynthesis.</text>
</comment>
<proteinExistence type="inferred from homology"/>
<keyword evidence="14" id="KW-1185">Reference proteome</keyword>
<dbReference type="OrthoDB" id="34166at2"/>
<comment type="caution">
    <text evidence="11">The sequence shown here is derived from an EMBL/GenBank/DDBJ whole genome shotgun (WGS) entry which is preliminary data.</text>
</comment>
<evidence type="ECO:0000256" key="2">
    <source>
        <dbReference type="ARBA" id="ARBA00004948"/>
    </source>
</evidence>
<dbReference type="GO" id="GO:0050334">
    <property type="term" value="F:thiaminase activity"/>
    <property type="evidence" value="ECO:0007669"/>
    <property type="project" value="UniProtKB-EC"/>
</dbReference>
<dbReference type="PANTHER" id="PTHR43198">
    <property type="entry name" value="BIFUNCTIONAL TH2 PROTEIN"/>
    <property type="match status" value="1"/>
</dbReference>
<dbReference type="InterPro" id="IPR027574">
    <property type="entry name" value="Thiaminase_II"/>
</dbReference>
<evidence type="ECO:0000256" key="6">
    <source>
        <dbReference type="ARBA" id="ARBA00013647"/>
    </source>
</evidence>
<reference evidence="12 14" key="2">
    <citation type="submission" date="2013-03" db="EMBL/GenBank/DDBJ databases">
        <title>The Genome Sequence of Enterococcus moraviensis BAA-383 (PacBio/Illumina hybrid assembly).</title>
        <authorList>
            <consortium name="The Broad Institute Genomics Platform"/>
            <consortium name="The Broad Institute Genome Sequencing Center for Infectious Disease"/>
            <person name="Earl A."/>
            <person name="Russ C."/>
            <person name="Gilmore M."/>
            <person name="Surin D."/>
            <person name="Walker B."/>
            <person name="Young S."/>
            <person name="Zeng Q."/>
            <person name="Gargeya S."/>
            <person name="Fitzgerald M."/>
            <person name="Haas B."/>
            <person name="Abouelleil A."/>
            <person name="Allen A.W."/>
            <person name="Alvarado L."/>
            <person name="Arachchi H.M."/>
            <person name="Berlin A.M."/>
            <person name="Chapman S.B."/>
            <person name="Gainer-Dewar J."/>
            <person name="Goldberg J."/>
            <person name="Griggs A."/>
            <person name="Gujja S."/>
            <person name="Hansen M."/>
            <person name="Howarth C."/>
            <person name="Imamovic A."/>
            <person name="Ireland A."/>
            <person name="Larimer J."/>
            <person name="McCowan C."/>
            <person name="Murphy C."/>
            <person name="Pearson M."/>
            <person name="Poon T.W."/>
            <person name="Priest M."/>
            <person name="Roberts A."/>
            <person name="Saif S."/>
            <person name="Shea T."/>
            <person name="Sisk P."/>
            <person name="Sykes S."/>
            <person name="Wortman J."/>
            <person name="Nusbaum C."/>
            <person name="Birren B."/>
        </authorList>
    </citation>
    <scope>NUCLEOTIDE SEQUENCE [LARGE SCALE GENOMIC DNA]</scope>
    <source>
        <strain evidence="12 14">ATCC BAA-383</strain>
    </source>
</reference>
<comment type="function">
    <text evidence="9">Catalyzes an amino-pyrimidine hydrolysis reaction at the C5' of the pyrimidine moiety of thiamine compounds, a reaction that is part of a thiamine salvage pathway.</text>
</comment>
<dbReference type="NCBIfam" id="TIGR04306">
    <property type="entry name" value="salvage_TenA"/>
    <property type="match status" value="1"/>
</dbReference>
<dbReference type="InterPro" id="IPR016084">
    <property type="entry name" value="Haem_Oase-like_multi-hlx"/>
</dbReference>
<evidence type="ECO:0000259" key="10">
    <source>
        <dbReference type="Pfam" id="PF03070"/>
    </source>
</evidence>
<organism evidence="11 13">
    <name type="scientific">Enterococcus moraviensis ATCC BAA-383</name>
    <dbReference type="NCBI Taxonomy" id="1158609"/>
    <lineage>
        <taxon>Bacteria</taxon>
        <taxon>Bacillati</taxon>
        <taxon>Bacillota</taxon>
        <taxon>Bacilli</taxon>
        <taxon>Lactobacillales</taxon>
        <taxon>Enterococcaceae</taxon>
        <taxon>Enterococcus</taxon>
    </lineage>
</organism>
<evidence type="ECO:0000313" key="12">
    <source>
        <dbReference type="EMBL" id="EOT73722.1"/>
    </source>
</evidence>
<comment type="subunit">
    <text evidence="4">Homotetramer.</text>
</comment>
<keyword evidence="7 9" id="KW-0784">Thiamine biosynthesis</keyword>
<reference evidence="11 13" key="1">
    <citation type="submission" date="2013-02" db="EMBL/GenBank/DDBJ databases">
        <title>The Genome Sequence of Enterococcus moraviensis BAA-383.</title>
        <authorList>
            <consortium name="The Broad Institute Genome Sequencing Platform"/>
            <consortium name="The Broad Institute Genome Sequencing Center for Infectious Disease"/>
            <person name="Earl A.M."/>
            <person name="Gilmore M.S."/>
            <person name="Lebreton F."/>
            <person name="Walker B."/>
            <person name="Young S.K."/>
            <person name="Zeng Q."/>
            <person name="Gargeya S."/>
            <person name="Fitzgerald M."/>
            <person name="Haas B."/>
            <person name="Abouelleil A."/>
            <person name="Alvarado L."/>
            <person name="Arachchi H.M."/>
            <person name="Berlin A.M."/>
            <person name="Chapman S.B."/>
            <person name="Dewar J."/>
            <person name="Goldberg J."/>
            <person name="Griggs A."/>
            <person name="Gujja S."/>
            <person name="Hansen M."/>
            <person name="Howarth C."/>
            <person name="Imamovic A."/>
            <person name="Larimer J."/>
            <person name="McCowan C."/>
            <person name="Murphy C."/>
            <person name="Neiman D."/>
            <person name="Pearson M."/>
            <person name="Priest M."/>
            <person name="Roberts A."/>
            <person name="Saif S."/>
            <person name="Shea T."/>
            <person name="Sisk P."/>
            <person name="Sykes S."/>
            <person name="Wortman J."/>
            <person name="Nusbaum C."/>
            <person name="Birren B."/>
        </authorList>
    </citation>
    <scope>NUCLEOTIDE SEQUENCE [LARGE SCALE GENOMIC DNA]</scope>
    <source>
        <strain evidence="11 13">ATCC BAA-383</strain>
    </source>
</reference>
<evidence type="ECO:0000256" key="4">
    <source>
        <dbReference type="ARBA" id="ARBA00011881"/>
    </source>
</evidence>
<keyword evidence="9" id="KW-0378">Hydrolase</keyword>
<dbReference type="SUPFAM" id="SSF48613">
    <property type="entry name" value="Heme oxygenase-like"/>
    <property type="match status" value="1"/>
</dbReference>
<sequence>MTFTDEARKAVEQIWCQSKEHPFIVELKAGTLAPDIFRFYLIQDRYYLEQFSKIHFKAAELATDETIKTIFLEGVKSLEVAEISVRDTFFKELKVTEKEILETPIAPAAYHYTSHMYREVASNSLARIAAALLPCYWLYQEIGEELMKNGSPNPLYQRWIETYESESYREAVLRQRRLTDYLAEQTSPQERIRMKEAFIISSYEELDFWEMAYIKQKWGLKNDEL</sequence>
<dbReference type="STRING" id="155617.RV09_GL000681"/>
<dbReference type="RefSeq" id="WP_010764541.1">
    <property type="nucleotide sequence ID" value="NZ_ASWB01000001.1"/>
</dbReference>
<evidence type="ECO:0000313" key="14">
    <source>
        <dbReference type="Proteomes" id="UP000014157"/>
    </source>
</evidence>
<dbReference type="EMBL" id="AJAS01000013">
    <property type="protein sequence ID" value="EOI01743.1"/>
    <property type="molecule type" value="Genomic_DNA"/>
</dbReference>
<evidence type="ECO:0000256" key="1">
    <source>
        <dbReference type="ARBA" id="ARBA00001881"/>
    </source>
</evidence>
<dbReference type="Pfam" id="PF03070">
    <property type="entry name" value="TENA_THI-4"/>
    <property type="match status" value="1"/>
</dbReference>
<dbReference type="InterPro" id="IPR004305">
    <property type="entry name" value="Thiaminase-2/PQQC"/>
</dbReference>
<dbReference type="Gene3D" id="1.20.910.10">
    <property type="entry name" value="Heme oxygenase-like"/>
    <property type="match status" value="1"/>
</dbReference>
<dbReference type="EMBL" id="ASWB01000001">
    <property type="protein sequence ID" value="EOT73722.1"/>
    <property type="molecule type" value="Genomic_DNA"/>
</dbReference>
<dbReference type="UniPathway" id="UPA00060"/>
<dbReference type="InterPro" id="IPR050967">
    <property type="entry name" value="Thiamine_Salvage_TenA"/>
</dbReference>
<evidence type="ECO:0000313" key="13">
    <source>
        <dbReference type="Proteomes" id="UP000013781"/>
    </source>
</evidence>
<dbReference type="AlphaFoldDB" id="R2T2U0"/>
<accession>R2T2U0</accession>
<dbReference type="eggNOG" id="COG0819">
    <property type="taxonomic scope" value="Bacteria"/>
</dbReference>
<evidence type="ECO:0000256" key="7">
    <source>
        <dbReference type="ARBA" id="ARBA00022977"/>
    </source>
</evidence>
<evidence type="ECO:0000256" key="5">
    <source>
        <dbReference type="ARBA" id="ARBA00012684"/>
    </source>
</evidence>
<dbReference type="HOGENOM" id="CLU_077537_3_0_9"/>
<evidence type="ECO:0000256" key="3">
    <source>
        <dbReference type="ARBA" id="ARBA00010264"/>
    </source>
</evidence>
<dbReference type="GO" id="GO:0005829">
    <property type="term" value="C:cytosol"/>
    <property type="evidence" value="ECO:0007669"/>
    <property type="project" value="TreeGrafter"/>
</dbReference>
<dbReference type="Proteomes" id="UP000014157">
    <property type="component" value="Unassembled WGS sequence"/>
</dbReference>
<comment type="catalytic activity">
    <reaction evidence="8 9">
        <text>thiamine + H2O = 5-(2-hydroxyethyl)-4-methylthiazole + 4-amino-5-hydroxymethyl-2-methylpyrimidine + H(+)</text>
        <dbReference type="Rhea" id="RHEA:17509"/>
        <dbReference type="ChEBI" id="CHEBI:15377"/>
        <dbReference type="ChEBI" id="CHEBI:15378"/>
        <dbReference type="ChEBI" id="CHEBI:16892"/>
        <dbReference type="ChEBI" id="CHEBI:17957"/>
        <dbReference type="ChEBI" id="CHEBI:18385"/>
        <dbReference type="EC" id="3.5.99.2"/>
    </reaction>
</comment>
<dbReference type="GO" id="GO:0009228">
    <property type="term" value="P:thiamine biosynthetic process"/>
    <property type="evidence" value="ECO:0007669"/>
    <property type="project" value="UniProtKB-KW"/>
</dbReference>
<protein>
    <recommendedName>
        <fullName evidence="6 9">Aminopyrimidine aminohydrolase</fullName>
        <ecNumber evidence="5 9">3.5.99.2</ecNumber>
    </recommendedName>
</protein>
<dbReference type="EC" id="3.5.99.2" evidence="5 9"/>
<feature type="domain" description="Thiaminase-2/PQQC" evidence="10">
    <location>
        <begin position="9"/>
        <end position="213"/>
    </location>
</feature>
<name>R2T2U0_9ENTE</name>
<dbReference type="GO" id="GO:0009229">
    <property type="term" value="P:thiamine diphosphate biosynthetic process"/>
    <property type="evidence" value="ECO:0007669"/>
    <property type="project" value="UniProtKB-UniPathway"/>
</dbReference>
<evidence type="ECO:0000256" key="8">
    <source>
        <dbReference type="ARBA" id="ARBA00048337"/>
    </source>
</evidence>
<dbReference type="CDD" id="cd19364">
    <property type="entry name" value="TenA_C_BsTenA-like"/>
    <property type="match status" value="1"/>
</dbReference>